<dbReference type="InterPro" id="IPR023485">
    <property type="entry name" value="Ptyr_pPase"/>
</dbReference>
<dbReference type="Gene3D" id="3.40.50.2300">
    <property type="match status" value="1"/>
</dbReference>
<dbReference type="SUPFAM" id="SSF52788">
    <property type="entry name" value="Phosphotyrosine protein phosphatases I"/>
    <property type="match status" value="1"/>
</dbReference>
<keyword evidence="4" id="KW-1185">Reference proteome</keyword>
<evidence type="ECO:0000313" key="4">
    <source>
        <dbReference type="Proteomes" id="UP000831817"/>
    </source>
</evidence>
<dbReference type="EMBL" id="AP025698">
    <property type="protein sequence ID" value="BDH79315.1"/>
    <property type="molecule type" value="Genomic_DNA"/>
</dbReference>
<evidence type="ECO:0000313" key="3">
    <source>
        <dbReference type="EMBL" id="BDH79315.1"/>
    </source>
</evidence>
<gene>
    <name evidence="3" type="ORF">MTTB_06940</name>
</gene>
<dbReference type="Proteomes" id="UP000831817">
    <property type="component" value="Chromosome"/>
</dbReference>
<dbReference type="GeneID" id="71965213"/>
<feature type="domain" description="Phosphotyrosine protein phosphatase I" evidence="2">
    <location>
        <begin position="2"/>
        <end position="118"/>
    </location>
</feature>
<keyword evidence="1" id="KW-0059">Arsenical resistance</keyword>
<evidence type="ECO:0000256" key="1">
    <source>
        <dbReference type="ARBA" id="ARBA00022849"/>
    </source>
</evidence>
<dbReference type="RefSeq" id="WP_248565141.1">
    <property type="nucleotide sequence ID" value="NZ_AP025698.1"/>
</dbReference>
<protein>
    <submittedName>
        <fullName evidence="3">ArsC family transcriptional regulator</fullName>
    </submittedName>
</protein>
<dbReference type="CDD" id="cd16345">
    <property type="entry name" value="LMWP_ArsC"/>
    <property type="match status" value="1"/>
</dbReference>
<dbReference type="InterPro" id="IPR036196">
    <property type="entry name" value="Ptyr_pPase_sf"/>
</dbReference>
<dbReference type="PANTHER" id="PTHR43428:SF1">
    <property type="entry name" value="ARSENATE REDUCTASE"/>
    <property type="match status" value="1"/>
</dbReference>
<organism evidence="3 4">
    <name type="scientific">Methanothermobacter tenebrarum</name>
    <dbReference type="NCBI Taxonomy" id="680118"/>
    <lineage>
        <taxon>Archaea</taxon>
        <taxon>Methanobacteriati</taxon>
        <taxon>Methanobacteriota</taxon>
        <taxon>Methanomada group</taxon>
        <taxon>Methanobacteria</taxon>
        <taxon>Methanobacteriales</taxon>
        <taxon>Methanobacteriaceae</taxon>
        <taxon>Methanothermobacter</taxon>
    </lineage>
</organism>
<proteinExistence type="predicted"/>
<accession>A0ABN6PDM2</accession>
<evidence type="ECO:0000259" key="2">
    <source>
        <dbReference type="SMART" id="SM00226"/>
    </source>
</evidence>
<dbReference type="PANTHER" id="PTHR43428">
    <property type="entry name" value="ARSENATE REDUCTASE"/>
    <property type="match status" value="1"/>
</dbReference>
<dbReference type="Pfam" id="PF01451">
    <property type="entry name" value="LMWPc"/>
    <property type="match status" value="1"/>
</dbReference>
<reference evidence="3 4" key="1">
    <citation type="submission" date="2022-04" db="EMBL/GenBank/DDBJ databases">
        <title>Complete genome of Methanothermobacter tenebrarum strain RMAS.</title>
        <authorList>
            <person name="Nakamura K."/>
            <person name="Oshima K."/>
            <person name="Hattori M."/>
            <person name="Kamagata Y."/>
            <person name="Takamizawa K."/>
        </authorList>
    </citation>
    <scope>NUCLEOTIDE SEQUENCE [LARGE SCALE GENOMIC DNA]</scope>
    <source>
        <strain evidence="3 4">RMAS</strain>
    </source>
</reference>
<name>A0ABN6PDM2_9EURY</name>
<dbReference type="SMART" id="SM00226">
    <property type="entry name" value="LMWPc"/>
    <property type="match status" value="1"/>
</dbReference>
<sequence>MKKVLFVCRNNSGRSQMAEALLKNIYGEYYEVYSGGVEPKPINPSIVKVMEEIGISMKGHRSKSIKEFQGKKFDIIITLCEDTCPILPEAGKYIHVKFPDPKNADIETLRKIRDTISK</sequence>